<keyword evidence="2" id="KW-1185">Reference proteome</keyword>
<name>A0A1H5V7K7_9SPHI</name>
<evidence type="ECO:0000313" key="1">
    <source>
        <dbReference type="EMBL" id="SEF83194.1"/>
    </source>
</evidence>
<dbReference type="AlphaFoldDB" id="A0A1H5V7K7"/>
<reference evidence="2" key="1">
    <citation type="submission" date="2016-10" db="EMBL/GenBank/DDBJ databases">
        <authorList>
            <person name="Varghese N."/>
            <person name="Submissions S."/>
        </authorList>
    </citation>
    <scope>NUCLEOTIDE SEQUENCE [LARGE SCALE GENOMIC DNA]</scope>
    <source>
        <strain evidence="2">DSM 22361</strain>
    </source>
</reference>
<dbReference type="RefSeq" id="WP_103905425.1">
    <property type="nucleotide sequence ID" value="NZ_CP049246.1"/>
</dbReference>
<organism evidence="1 2">
    <name type="scientific">Sphingobacterium lactis</name>
    <dbReference type="NCBI Taxonomy" id="797291"/>
    <lineage>
        <taxon>Bacteria</taxon>
        <taxon>Pseudomonadati</taxon>
        <taxon>Bacteroidota</taxon>
        <taxon>Sphingobacteriia</taxon>
        <taxon>Sphingobacteriales</taxon>
        <taxon>Sphingobacteriaceae</taxon>
        <taxon>Sphingobacterium</taxon>
    </lineage>
</organism>
<gene>
    <name evidence="1" type="ORF">SAMN05421877_10339</name>
</gene>
<protein>
    <submittedName>
        <fullName evidence="1">Uncharacterized protein</fullName>
    </submittedName>
</protein>
<dbReference type="Proteomes" id="UP000236731">
    <property type="component" value="Unassembled WGS sequence"/>
</dbReference>
<evidence type="ECO:0000313" key="2">
    <source>
        <dbReference type="Proteomes" id="UP000236731"/>
    </source>
</evidence>
<proteinExistence type="predicted"/>
<sequence length="177" mass="20021">MKNLLLIVIITFVYIGSSNGQTPIDVGIFTINGRTYKVDKPNSDSPYIIRLNCLPTLTSNPEMVGNYTYEDYVETVIQIPGYQSAWVDILLPLLSPSRLEALKKNGEWISTSYFLKNDGSVIFSTIILPKKTSFSMIEIDSISRAIDANYKPEIRSLNSGHLTLNYLEIFGGRYYFK</sequence>
<accession>A0A1H5V7K7</accession>
<dbReference type="EMBL" id="FNUT01000003">
    <property type="protein sequence ID" value="SEF83194.1"/>
    <property type="molecule type" value="Genomic_DNA"/>
</dbReference>